<feature type="domain" description="4Fe-4S ferredoxin-type" evidence="1">
    <location>
        <begin position="1"/>
        <end position="28"/>
    </location>
</feature>
<accession>A0A381DKN3</accession>
<name>A0A381DKN3_9BACT</name>
<dbReference type="NCBIfam" id="NF033683">
    <property type="entry name" value="di_4Fe-4S_YfhL"/>
    <property type="match status" value="1"/>
</dbReference>
<dbReference type="RefSeq" id="WP_089181995.1">
    <property type="nucleotide sequence ID" value="NZ_CP043427.1"/>
</dbReference>
<dbReference type="Gene3D" id="3.30.70.20">
    <property type="match status" value="1"/>
</dbReference>
<gene>
    <name evidence="2" type="primary">fdx</name>
    <name evidence="2" type="ORF">NCTC12475_01455</name>
</gene>
<protein>
    <submittedName>
        <fullName evidence="2">Ferredoxin</fullName>
    </submittedName>
</protein>
<dbReference type="Pfam" id="PF00037">
    <property type="entry name" value="Fer4"/>
    <property type="match status" value="1"/>
</dbReference>
<dbReference type="InterPro" id="IPR017896">
    <property type="entry name" value="4Fe4S_Fe-S-bd"/>
</dbReference>
<dbReference type="InterPro" id="IPR017900">
    <property type="entry name" value="4Fe4S_Fe_S_CS"/>
</dbReference>
<dbReference type="SUPFAM" id="SSF54862">
    <property type="entry name" value="4Fe-4S ferredoxins"/>
    <property type="match status" value="1"/>
</dbReference>
<dbReference type="Proteomes" id="UP000254920">
    <property type="component" value="Unassembled WGS sequence"/>
</dbReference>
<dbReference type="InterPro" id="IPR047927">
    <property type="entry name" value="YfhL-like"/>
</dbReference>
<keyword evidence="3" id="KW-1185">Reference proteome</keyword>
<feature type="domain" description="4Fe-4S ferredoxin-type" evidence="1">
    <location>
        <begin position="29"/>
        <end position="64"/>
    </location>
</feature>
<dbReference type="STRING" id="32024.GCA_000788295_01517"/>
<dbReference type="GeneID" id="93090101"/>
<sequence length="82" mass="9129">MALMITNDCISCDACREECPDDAIFEDSPIYIIDPDRCSECIGDYAEPACIVVCPTDCIILDPDNIETAEELRLKHEQSSEV</sequence>
<dbReference type="PROSITE" id="PS51379">
    <property type="entry name" value="4FE4S_FER_2"/>
    <property type="match status" value="2"/>
</dbReference>
<reference evidence="2 3" key="1">
    <citation type="submission" date="2018-06" db="EMBL/GenBank/DDBJ databases">
        <authorList>
            <consortium name="Pathogen Informatics"/>
            <person name="Doyle S."/>
        </authorList>
    </citation>
    <scope>NUCLEOTIDE SEQUENCE [LARGE SCALE GENOMIC DNA]</scope>
    <source>
        <strain evidence="2 3">NCTC12475</strain>
    </source>
</reference>
<evidence type="ECO:0000313" key="2">
    <source>
        <dbReference type="EMBL" id="SUX11239.1"/>
    </source>
</evidence>
<dbReference type="PROSITE" id="PS00198">
    <property type="entry name" value="4FE4S_FER_1"/>
    <property type="match status" value="1"/>
</dbReference>
<evidence type="ECO:0000313" key="3">
    <source>
        <dbReference type="Proteomes" id="UP000254920"/>
    </source>
</evidence>
<proteinExistence type="predicted"/>
<organism evidence="2 3">
    <name type="scientific">Campylobacter sputorum subsp. sputorum</name>
    <dbReference type="NCBI Taxonomy" id="32024"/>
    <lineage>
        <taxon>Bacteria</taxon>
        <taxon>Pseudomonadati</taxon>
        <taxon>Campylobacterota</taxon>
        <taxon>Epsilonproteobacteria</taxon>
        <taxon>Campylobacterales</taxon>
        <taxon>Campylobacteraceae</taxon>
        <taxon>Campylobacter</taxon>
    </lineage>
</organism>
<evidence type="ECO:0000259" key="1">
    <source>
        <dbReference type="PROSITE" id="PS51379"/>
    </source>
</evidence>
<dbReference type="EMBL" id="UFVD01000001">
    <property type="protein sequence ID" value="SUX11239.1"/>
    <property type="molecule type" value="Genomic_DNA"/>
</dbReference>
<dbReference type="AlphaFoldDB" id="A0A381DKN3"/>
<dbReference type="OrthoDB" id="9803397at2"/>